<proteinExistence type="predicted"/>
<evidence type="ECO:0000313" key="2">
    <source>
        <dbReference type="EMBL" id="KAL0992590.1"/>
    </source>
</evidence>
<dbReference type="EMBL" id="JAGEUA010000003">
    <property type="protein sequence ID" value="KAL0992590.1"/>
    <property type="molecule type" value="Genomic_DNA"/>
</dbReference>
<organism evidence="2 3">
    <name type="scientific">Umbra pygmaea</name>
    <name type="common">Eastern mudminnow</name>
    <dbReference type="NCBI Taxonomy" id="75934"/>
    <lineage>
        <taxon>Eukaryota</taxon>
        <taxon>Metazoa</taxon>
        <taxon>Chordata</taxon>
        <taxon>Craniata</taxon>
        <taxon>Vertebrata</taxon>
        <taxon>Euteleostomi</taxon>
        <taxon>Actinopterygii</taxon>
        <taxon>Neopterygii</taxon>
        <taxon>Teleostei</taxon>
        <taxon>Protacanthopterygii</taxon>
        <taxon>Esociformes</taxon>
        <taxon>Umbridae</taxon>
        <taxon>Umbra</taxon>
    </lineage>
</organism>
<evidence type="ECO:0000313" key="3">
    <source>
        <dbReference type="Proteomes" id="UP001557470"/>
    </source>
</evidence>
<comment type="caution">
    <text evidence="2">The sequence shown here is derived from an EMBL/GenBank/DDBJ whole genome shotgun (WGS) entry which is preliminary data.</text>
</comment>
<dbReference type="AlphaFoldDB" id="A0ABD0XFN2"/>
<feature type="region of interest" description="Disordered" evidence="1">
    <location>
        <begin position="40"/>
        <end position="60"/>
    </location>
</feature>
<keyword evidence="3" id="KW-1185">Reference proteome</keyword>
<dbReference type="Proteomes" id="UP001557470">
    <property type="component" value="Unassembled WGS sequence"/>
</dbReference>
<evidence type="ECO:0000256" key="1">
    <source>
        <dbReference type="SAM" id="MobiDB-lite"/>
    </source>
</evidence>
<sequence>MCTQTASCSTSVSDSNCHIPISCIITRDTKGYDATSGCTCSQPAGDSPAVKPNGRSQRGSPIELDVARTLEELPVLEAKLKEHLDLKKEMGAIMRSQAGFEDMAVEDLTTNLLKHAPAHSKLQVQSVPEVAVPEVAVSNQSLSQSD</sequence>
<reference evidence="2 3" key="1">
    <citation type="submission" date="2024-06" db="EMBL/GenBank/DDBJ databases">
        <authorList>
            <person name="Pan Q."/>
            <person name="Wen M."/>
            <person name="Jouanno E."/>
            <person name="Zahm M."/>
            <person name="Klopp C."/>
            <person name="Cabau C."/>
            <person name="Louis A."/>
            <person name="Berthelot C."/>
            <person name="Parey E."/>
            <person name="Roest Crollius H."/>
            <person name="Montfort J."/>
            <person name="Robinson-Rechavi M."/>
            <person name="Bouchez O."/>
            <person name="Lampietro C."/>
            <person name="Lopez Roques C."/>
            <person name="Donnadieu C."/>
            <person name="Postlethwait J."/>
            <person name="Bobe J."/>
            <person name="Verreycken H."/>
            <person name="Guiguen Y."/>
        </authorList>
    </citation>
    <scope>NUCLEOTIDE SEQUENCE [LARGE SCALE GENOMIC DNA]</scope>
    <source>
        <strain evidence="2">Up_M1</strain>
        <tissue evidence="2">Testis</tissue>
    </source>
</reference>
<name>A0ABD0XFN2_UMBPY</name>
<accession>A0ABD0XFN2</accession>
<gene>
    <name evidence="2" type="ORF">UPYG_G00095430</name>
</gene>
<protein>
    <submittedName>
        <fullName evidence="2">Uncharacterized protein</fullName>
    </submittedName>
</protein>